<accession>A0A2U2BDE0</accession>
<gene>
    <name evidence="1" type="ORF">DDZ16_00920</name>
</gene>
<proteinExistence type="predicted"/>
<dbReference type="Proteomes" id="UP000244956">
    <property type="component" value="Unassembled WGS sequence"/>
</dbReference>
<evidence type="ECO:0000313" key="2">
    <source>
        <dbReference type="Proteomes" id="UP000244956"/>
    </source>
</evidence>
<protein>
    <submittedName>
        <fullName evidence="1">Uncharacterized protein</fullName>
    </submittedName>
</protein>
<dbReference type="EMBL" id="QEWP01000001">
    <property type="protein sequence ID" value="PWE01082.1"/>
    <property type="molecule type" value="Genomic_DNA"/>
</dbReference>
<dbReference type="AlphaFoldDB" id="A0A2U2BDE0"/>
<evidence type="ECO:0000313" key="1">
    <source>
        <dbReference type="EMBL" id="PWE01082.1"/>
    </source>
</evidence>
<comment type="caution">
    <text evidence="1">The sequence shown here is derived from an EMBL/GenBank/DDBJ whole genome shotgun (WGS) entry which is preliminary data.</text>
</comment>
<reference evidence="1 2" key="1">
    <citation type="submission" date="2018-05" db="EMBL/GenBank/DDBJ databases">
        <title>Marinilabilia rubrum sp. nov., isolated from saltern sediment.</title>
        <authorList>
            <person name="Zhang R."/>
        </authorList>
    </citation>
    <scope>NUCLEOTIDE SEQUENCE [LARGE SCALE GENOMIC DNA]</scope>
    <source>
        <strain evidence="1 2">WTE16</strain>
    </source>
</reference>
<sequence length="59" mass="7107">MELCGRFFTRKNLTRDFPGCFYLLSYEIYQTFRKQKEILFSPFPDKSSLATEKILCHFT</sequence>
<organism evidence="1 2">
    <name type="scientific">Marinilabilia rubra</name>
    <dbReference type="NCBI Taxonomy" id="2162893"/>
    <lineage>
        <taxon>Bacteria</taxon>
        <taxon>Pseudomonadati</taxon>
        <taxon>Bacteroidota</taxon>
        <taxon>Bacteroidia</taxon>
        <taxon>Marinilabiliales</taxon>
        <taxon>Marinilabiliaceae</taxon>
        <taxon>Marinilabilia</taxon>
    </lineage>
</organism>
<name>A0A2U2BDE0_9BACT</name>
<keyword evidence="2" id="KW-1185">Reference proteome</keyword>